<dbReference type="HAMAP" id="MF_00230">
    <property type="entry name" value="CobT"/>
    <property type="match status" value="1"/>
</dbReference>
<dbReference type="NCBIfam" id="TIGR03160">
    <property type="entry name" value="cobT_DBIPRT"/>
    <property type="match status" value="1"/>
</dbReference>
<comment type="similarity">
    <text evidence="3 11">Belongs to the CobT family.</text>
</comment>
<dbReference type="UniPathway" id="UPA00061">
    <property type="reaction ID" value="UER00516"/>
</dbReference>
<keyword evidence="7 11" id="KW-0328">Glycosyltransferase</keyword>
<evidence type="ECO:0000256" key="9">
    <source>
        <dbReference type="ARBA" id="ARBA00030686"/>
    </source>
</evidence>
<evidence type="ECO:0000256" key="1">
    <source>
        <dbReference type="ARBA" id="ARBA00002197"/>
    </source>
</evidence>
<dbReference type="RefSeq" id="WP_091230892.1">
    <property type="nucleotide sequence ID" value="NZ_FMKA01000003.1"/>
</dbReference>
<dbReference type="PANTHER" id="PTHR43463">
    <property type="entry name" value="NICOTINATE-NUCLEOTIDE--DIMETHYLBENZIMIDAZOLE PHOSPHORIBOSYLTRANSFERASE"/>
    <property type="match status" value="1"/>
</dbReference>
<evidence type="ECO:0000313" key="13">
    <source>
        <dbReference type="Proteomes" id="UP000199315"/>
    </source>
</evidence>
<dbReference type="OrthoDB" id="9781491at2"/>
<accession>A0A1D3TQY8</accession>
<dbReference type="PANTHER" id="PTHR43463:SF1">
    <property type="entry name" value="NICOTINATE-NUCLEOTIDE--DIMETHYLBENZIMIDAZOLE PHOSPHORIBOSYLTRANSFERASE"/>
    <property type="match status" value="1"/>
</dbReference>
<dbReference type="GO" id="GO:0008939">
    <property type="term" value="F:nicotinate-nucleotide-dimethylbenzimidazole phosphoribosyltransferase activity"/>
    <property type="evidence" value="ECO:0007669"/>
    <property type="project" value="UniProtKB-UniRule"/>
</dbReference>
<evidence type="ECO:0000256" key="5">
    <source>
        <dbReference type="ARBA" id="ARBA00015486"/>
    </source>
</evidence>
<evidence type="ECO:0000256" key="2">
    <source>
        <dbReference type="ARBA" id="ARBA00005049"/>
    </source>
</evidence>
<dbReference type="InterPro" id="IPR036087">
    <property type="entry name" value="Nict_dMeBzImd_PRibTrfase_sf"/>
</dbReference>
<dbReference type="InterPro" id="IPR023195">
    <property type="entry name" value="Nict_dMeBzImd_PRibTrfase_N"/>
</dbReference>
<evidence type="ECO:0000256" key="10">
    <source>
        <dbReference type="ARBA" id="ARBA00047340"/>
    </source>
</evidence>
<dbReference type="NCBIfam" id="NF000996">
    <property type="entry name" value="PRK00105.1"/>
    <property type="match status" value="1"/>
</dbReference>
<comment type="pathway">
    <text evidence="2 11">Nucleoside biosynthesis; alpha-ribazole biosynthesis; alpha-ribazole from 5,6-dimethylbenzimidazole: step 1/2.</text>
</comment>
<comment type="catalytic activity">
    <reaction evidence="10 11">
        <text>5,6-dimethylbenzimidazole + nicotinate beta-D-ribonucleotide = alpha-ribazole 5'-phosphate + nicotinate + H(+)</text>
        <dbReference type="Rhea" id="RHEA:11196"/>
        <dbReference type="ChEBI" id="CHEBI:15378"/>
        <dbReference type="ChEBI" id="CHEBI:15890"/>
        <dbReference type="ChEBI" id="CHEBI:32544"/>
        <dbReference type="ChEBI" id="CHEBI:57502"/>
        <dbReference type="ChEBI" id="CHEBI:57918"/>
        <dbReference type="EC" id="2.4.2.21"/>
    </reaction>
</comment>
<dbReference type="STRING" id="1619234.SAMN05421730_1003142"/>
<dbReference type="GO" id="GO:0009236">
    <property type="term" value="P:cobalamin biosynthetic process"/>
    <property type="evidence" value="ECO:0007669"/>
    <property type="project" value="UniProtKB-UniRule"/>
</dbReference>
<dbReference type="Gene3D" id="3.40.50.10210">
    <property type="match status" value="1"/>
</dbReference>
<evidence type="ECO:0000256" key="7">
    <source>
        <dbReference type="ARBA" id="ARBA00022676"/>
    </source>
</evidence>
<dbReference type="Proteomes" id="UP000199315">
    <property type="component" value="Unassembled WGS sequence"/>
</dbReference>
<keyword evidence="8 11" id="KW-0808">Transferase</keyword>
<evidence type="ECO:0000256" key="3">
    <source>
        <dbReference type="ARBA" id="ARBA00007110"/>
    </source>
</evidence>
<dbReference type="FunFam" id="3.40.50.10210:FF:000001">
    <property type="entry name" value="Nicotinate-nucleotide--dimethylbenzimidazole phosphoribosyltransferase"/>
    <property type="match status" value="1"/>
</dbReference>
<protein>
    <recommendedName>
        <fullName evidence="5 11">Nicotinate-nucleotide--dimethylbenzimidazole phosphoribosyltransferase</fullName>
        <shortName evidence="11">NN:DBI PRT</shortName>
        <ecNumber evidence="4 11">2.4.2.21</ecNumber>
    </recommendedName>
    <alternativeName>
        <fullName evidence="9 11">N(1)-alpha-phosphoribosyltransferase</fullName>
    </alternativeName>
</protein>
<evidence type="ECO:0000313" key="12">
    <source>
        <dbReference type="EMBL" id="SCP96049.1"/>
    </source>
</evidence>
<dbReference type="Gene3D" id="1.10.1610.10">
    <property type="match status" value="1"/>
</dbReference>
<evidence type="ECO:0000256" key="6">
    <source>
        <dbReference type="ARBA" id="ARBA00022573"/>
    </source>
</evidence>
<evidence type="ECO:0000256" key="4">
    <source>
        <dbReference type="ARBA" id="ARBA00011991"/>
    </source>
</evidence>
<feature type="active site" description="Proton acceptor" evidence="11">
    <location>
        <position position="313"/>
    </location>
</feature>
<name>A0A1D3TQY8_9FIRM</name>
<dbReference type="InterPro" id="IPR017846">
    <property type="entry name" value="Nict_dMeBzImd_PRibTrfase_bact"/>
</dbReference>
<comment type="function">
    <text evidence="1 11">Catalyzes the synthesis of alpha-ribazole-5'-phosphate from nicotinate mononucleotide (NAMN) and 5,6-dimethylbenzimidazole (DMB).</text>
</comment>
<dbReference type="CDD" id="cd02439">
    <property type="entry name" value="DMB-PRT_CobT"/>
    <property type="match status" value="1"/>
</dbReference>
<evidence type="ECO:0000256" key="11">
    <source>
        <dbReference type="HAMAP-Rule" id="MF_00230"/>
    </source>
</evidence>
<dbReference type="SUPFAM" id="SSF52733">
    <property type="entry name" value="Nicotinate mononucleotide:5,6-dimethylbenzimidazole phosphoribosyltransferase (CobT)"/>
    <property type="match status" value="1"/>
</dbReference>
<keyword evidence="6 11" id="KW-0169">Cobalamin biosynthesis</keyword>
<dbReference type="AlphaFoldDB" id="A0A1D3TQY8"/>
<dbReference type="EMBL" id="FMKA01000003">
    <property type="protein sequence ID" value="SCP96049.1"/>
    <property type="molecule type" value="Genomic_DNA"/>
</dbReference>
<dbReference type="Pfam" id="PF02277">
    <property type="entry name" value="DBI_PRT"/>
    <property type="match status" value="1"/>
</dbReference>
<evidence type="ECO:0000256" key="8">
    <source>
        <dbReference type="ARBA" id="ARBA00022679"/>
    </source>
</evidence>
<keyword evidence="13" id="KW-1185">Reference proteome</keyword>
<proteinExistence type="inferred from homology"/>
<sequence length="348" mass="37050">MKLEEALNIIKPADETAMNQCRARWDSIAKPLHSLGRLEDGIVQIAGIAGTHEVNLDKKALVIMCADNGVVEEGVTQSGSEITAIVSENFLELNSCACIMARTNGVDVFPIDIGIMRDTRVPSKKIAYGTKNMRREPAMTRDEAVLAIEVGIETAFELKEKGYRIIATGEMGIGNTTTSSAISSVLLDLPVETVTGKGAGLSKKGLERKITVIRESIARHQPDREDPIDVLSKVGGFDIAGLAGVFIGGAAAGIPVVMDGFISTVAALVAMRIEPKVAEYAIASHVSNEAAGRLLLDSVGAKPFITCEMCLGEGTGAVAVFPLLDMALAVYRQMSTFEQNDIEAYKPL</sequence>
<gene>
    <name evidence="11" type="primary">cobT</name>
    <name evidence="12" type="ORF">SAMN05421730_1003142</name>
</gene>
<dbReference type="InterPro" id="IPR003200">
    <property type="entry name" value="Nict_dMeBzImd_PRibTrfase"/>
</dbReference>
<organism evidence="12 13">
    <name type="scientific">Anaerobium acetethylicum</name>
    <dbReference type="NCBI Taxonomy" id="1619234"/>
    <lineage>
        <taxon>Bacteria</taxon>
        <taxon>Bacillati</taxon>
        <taxon>Bacillota</taxon>
        <taxon>Clostridia</taxon>
        <taxon>Lachnospirales</taxon>
        <taxon>Lachnospiraceae</taxon>
        <taxon>Anaerobium</taxon>
    </lineage>
</organism>
<dbReference type="EC" id="2.4.2.21" evidence="4 11"/>
<reference evidence="12 13" key="1">
    <citation type="submission" date="2016-09" db="EMBL/GenBank/DDBJ databases">
        <authorList>
            <person name="Capua I."/>
            <person name="De Benedictis P."/>
            <person name="Joannis T."/>
            <person name="Lombin L.H."/>
            <person name="Cattoli G."/>
        </authorList>
    </citation>
    <scope>NUCLEOTIDE SEQUENCE [LARGE SCALE GENOMIC DNA]</scope>
    <source>
        <strain evidence="12 13">GluBS11</strain>
    </source>
</reference>